<sequence>MMHRYYNKRPPFTPDPEHWTKKVRSWKAKVAYETEDDAWEFLNQNPKLKSLGWHPYLCKVCSKFHIGRLHNK</sequence>
<reference evidence="1" key="1">
    <citation type="journal article" date="2021" name="Proc. Natl. Acad. Sci. U.S.A.">
        <title>A Catalog of Tens of Thousands of Viruses from Human Metagenomes Reveals Hidden Associations with Chronic Diseases.</title>
        <authorList>
            <person name="Tisza M.J."/>
            <person name="Buck C.B."/>
        </authorList>
    </citation>
    <scope>NUCLEOTIDE SEQUENCE</scope>
    <source>
        <strain evidence="1">CtuID12</strain>
    </source>
</reference>
<protein>
    <submittedName>
        <fullName evidence="1">Uncharacterized protein</fullName>
    </submittedName>
</protein>
<dbReference type="EMBL" id="BK015684">
    <property type="protein sequence ID" value="DAE19732.1"/>
    <property type="molecule type" value="Genomic_DNA"/>
</dbReference>
<organism evidence="1">
    <name type="scientific">Myoviridae sp. ctuID12</name>
    <dbReference type="NCBI Taxonomy" id="2826707"/>
    <lineage>
        <taxon>Viruses</taxon>
        <taxon>Duplodnaviria</taxon>
        <taxon>Heunggongvirae</taxon>
        <taxon>Uroviricota</taxon>
        <taxon>Caudoviricetes</taxon>
    </lineage>
</organism>
<proteinExistence type="predicted"/>
<evidence type="ECO:0000313" key="1">
    <source>
        <dbReference type="EMBL" id="DAE19732.1"/>
    </source>
</evidence>
<name>A0A8S5QMA6_9CAUD</name>
<accession>A0A8S5QMA6</accession>